<name>A0A7J7HMT6_CAMSI</name>
<protein>
    <recommendedName>
        <fullName evidence="4">Non-specific lipid-transfer protein</fullName>
    </recommendedName>
</protein>
<dbReference type="EMBL" id="JACBKZ010000003">
    <property type="protein sequence ID" value="KAF5953551.1"/>
    <property type="molecule type" value="Genomic_DNA"/>
</dbReference>
<evidence type="ECO:0000313" key="8">
    <source>
        <dbReference type="Proteomes" id="UP000593564"/>
    </source>
</evidence>
<evidence type="ECO:0000313" key="7">
    <source>
        <dbReference type="EMBL" id="KAF5953551.1"/>
    </source>
</evidence>
<reference evidence="8" key="1">
    <citation type="journal article" date="2020" name="Nat. Commun.">
        <title>Genome assembly of wild tea tree DASZ reveals pedigree and selection history of tea varieties.</title>
        <authorList>
            <person name="Zhang W."/>
            <person name="Zhang Y."/>
            <person name="Qiu H."/>
            <person name="Guo Y."/>
            <person name="Wan H."/>
            <person name="Zhang X."/>
            <person name="Scossa F."/>
            <person name="Alseekh S."/>
            <person name="Zhang Q."/>
            <person name="Wang P."/>
            <person name="Xu L."/>
            <person name="Schmidt M.H."/>
            <person name="Jia X."/>
            <person name="Li D."/>
            <person name="Zhu A."/>
            <person name="Guo F."/>
            <person name="Chen W."/>
            <person name="Ni D."/>
            <person name="Usadel B."/>
            <person name="Fernie A.R."/>
            <person name="Wen W."/>
        </authorList>
    </citation>
    <scope>NUCLEOTIDE SEQUENCE [LARGE SCALE GENOMIC DNA]</scope>
    <source>
        <strain evidence="8">cv. G240</strain>
    </source>
</reference>
<dbReference type="Gene3D" id="1.10.110.10">
    <property type="entry name" value="Plant lipid-transfer and hydrophobic proteins"/>
    <property type="match status" value="1"/>
</dbReference>
<comment type="function">
    <text evidence="4">Plant non-specific lipid-transfer proteins transfer phospholipids as well as galactolipids across membranes. May play a role in wax or cutin deposition in the cell walls of expanding epidermal cells and certain secretory tissues.</text>
</comment>
<gene>
    <name evidence="7" type="ORF">HYC85_006407</name>
</gene>
<dbReference type="InterPro" id="IPR016140">
    <property type="entry name" value="Bifunc_inhib/LTP/seed_store"/>
</dbReference>
<comment type="caution">
    <text evidence="7">The sequence shown here is derived from an EMBL/GenBank/DDBJ whole genome shotgun (WGS) entry which is preliminary data.</text>
</comment>
<proteinExistence type="inferred from homology"/>
<feature type="chain" id="PRO_5029692773" description="Non-specific lipid-transfer protein" evidence="5">
    <location>
        <begin position="28"/>
        <end position="119"/>
    </location>
</feature>
<evidence type="ECO:0000256" key="1">
    <source>
        <dbReference type="ARBA" id="ARBA00009748"/>
    </source>
</evidence>
<sequence>MASSGMLIKLACVVLVCMVVIAPHAEAAISCGTVATSLAPCLGYLRTGGQVPTPCCNGVKSLYSAAKTTVDRRTGCTCMKTAAASVTGINLSLASSLPSKCGCSEVDEGQDSVRDAMPY</sequence>
<dbReference type="SUPFAM" id="SSF47699">
    <property type="entry name" value="Bifunctional inhibitor/lipid-transfer protein/seed storage 2S albumin"/>
    <property type="match status" value="1"/>
</dbReference>
<feature type="domain" description="Bifunctional inhibitor/plant lipid transfer protein/seed storage helical" evidence="6">
    <location>
        <begin position="31"/>
        <end position="114"/>
    </location>
</feature>
<dbReference type="InterPro" id="IPR000528">
    <property type="entry name" value="Plant_nsLTP"/>
</dbReference>
<dbReference type="SMART" id="SM00499">
    <property type="entry name" value="AAI"/>
    <property type="match status" value="1"/>
</dbReference>
<keyword evidence="2 4" id="KW-0813">Transport</keyword>
<dbReference type="Pfam" id="PF00234">
    <property type="entry name" value="Tryp_alpha_amyl"/>
    <property type="match status" value="1"/>
</dbReference>
<organism evidence="7 8">
    <name type="scientific">Camellia sinensis</name>
    <name type="common">Tea plant</name>
    <name type="synonym">Thea sinensis</name>
    <dbReference type="NCBI Taxonomy" id="4442"/>
    <lineage>
        <taxon>Eukaryota</taxon>
        <taxon>Viridiplantae</taxon>
        <taxon>Streptophyta</taxon>
        <taxon>Embryophyta</taxon>
        <taxon>Tracheophyta</taxon>
        <taxon>Spermatophyta</taxon>
        <taxon>Magnoliopsida</taxon>
        <taxon>eudicotyledons</taxon>
        <taxon>Gunneridae</taxon>
        <taxon>Pentapetalae</taxon>
        <taxon>asterids</taxon>
        <taxon>Ericales</taxon>
        <taxon>Theaceae</taxon>
        <taxon>Camellia</taxon>
    </lineage>
</organism>
<keyword evidence="5" id="KW-0732">Signal</keyword>
<keyword evidence="3 4" id="KW-0446">Lipid-binding</keyword>
<dbReference type="GO" id="GO:0008289">
    <property type="term" value="F:lipid binding"/>
    <property type="evidence" value="ECO:0007669"/>
    <property type="project" value="UniProtKB-KW"/>
</dbReference>
<dbReference type="Proteomes" id="UP000593564">
    <property type="component" value="Unassembled WGS sequence"/>
</dbReference>
<dbReference type="InterPro" id="IPR036312">
    <property type="entry name" value="Bifun_inhib/LTP/seed_sf"/>
</dbReference>
<evidence type="ECO:0000256" key="2">
    <source>
        <dbReference type="ARBA" id="ARBA00022448"/>
    </source>
</evidence>
<feature type="signal peptide" evidence="5">
    <location>
        <begin position="1"/>
        <end position="27"/>
    </location>
</feature>
<accession>A0A7J7HMT6</accession>
<reference evidence="7 8" key="2">
    <citation type="submission" date="2020-07" db="EMBL/GenBank/DDBJ databases">
        <title>Genome assembly of wild tea tree DASZ reveals pedigree and selection history of tea varieties.</title>
        <authorList>
            <person name="Zhang W."/>
        </authorList>
    </citation>
    <scope>NUCLEOTIDE SEQUENCE [LARGE SCALE GENOMIC DNA]</scope>
    <source>
        <strain evidence="8">cv. G240</strain>
        <tissue evidence="7">Leaf</tissue>
    </source>
</reference>
<dbReference type="AlphaFoldDB" id="A0A7J7HMT6"/>
<comment type="similarity">
    <text evidence="1 4">Belongs to the plant LTP family.</text>
</comment>
<evidence type="ECO:0000259" key="6">
    <source>
        <dbReference type="SMART" id="SM00499"/>
    </source>
</evidence>
<evidence type="ECO:0000256" key="3">
    <source>
        <dbReference type="ARBA" id="ARBA00023121"/>
    </source>
</evidence>
<dbReference type="PRINTS" id="PR00382">
    <property type="entry name" value="LIPIDTRNSFER"/>
</dbReference>
<evidence type="ECO:0000256" key="5">
    <source>
        <dbReference type="SAM" id="SignalP"/>
    </source>
</evidence>
<dbReference type="PANTHER" id="PTHR33076">
    <property type="entry name" value="NON-SPECIFIC LIPID-TRANSFER PROTEIN 2-RELATED"/>
    <property type="match status" value="1"/>
</dbReference>
<keyword evidence="8" id="KW-1185">Reference proteome</keyword>
<dbReference type="CDD" id="cd01960">
    <property type="entry name" value="nsLTP1"/>
    <property type="match status" value="1"/>
</dbReference>
<dbReference type="GO" id="GO:0006869">
    <property type="term" value="P:lipid transport"/>
    <property type="evidence" value="ECO:0007669"/>
    <property type="project" value="InterPro"/>
</dbReference>
<evidence type="ECO:0000256" key="4">
    <source>
        <dbReference type="RuleBase" id="RU000628"/>
    </source>
</evidence>